<comment type="catalytic activity">
    <reaction evidence="7 10">
        <text>4-methyl-5-(2-phosphooxyethyl)-thiazole + 4-amino-2-methyl-5-(diphosphooxymethyl)pyrimidine + H(+) = thiamine phosphate + diphosphate</text>
        <dbReference type="Rhea" id="RHEA:22328"/>
        <dbReference type="ChEBI" id="CHEBI:15378"/>
        <dbReference type="ChEBI" id="CHEBI:33019"/>
        <dbReference type="ChEBI" id="CHEBI:37575"/>
        <dbReference type="ChEBI" id="CHEBI:57841"/>
        <dbReference type="ChEBI" id="CHEBI:58296"/>
        <dbReference type="EC" id="2.5.1.3"/>
    </reaction>
</comment>
<dbReference type="InterPro" id="IPR022998">
    <property type="entry name" value="ThiamineP_synth_TenI"/>
</dbReference>
<comment type="cofactor">
    <cofactor evidence="1">
        <name>Mg(2+)</name>
        <dbReference type="ChEBI" id="CHEBI:18420"/>
    </cofactor>
</comment>
<gene>
    <name evidence="13" type="primary">thiE</name>
    <name evidence="13" type="ORF">VIBC2010_03085</name>
</gene>
<keyword evidence="5" id="KW-0460">Magnesium</keyword>
<dbReference type="STRING" id="796620.VIBC2010_03085"/>
<dbReference type="PANTHER" id="PTHR20857:SF15">
    <property type="entry name" value="THIAMINE-PHOSPHATE SYNTHASE"/>
    <property type="match status" value="1"/>
</dbReference>
<feature type="domain" description="Thiamine phosphate synthase/TenI" evidence="12">
    <location>
        <begin position="224"/>
        <end position="401"/>
    </location>
</feature>
<dbReference type="GO" id="GO:0009228">
    <property type="term" value="P:thiamine biosynthetic process"/>
    <property type="evidence" value="ECO:0007669"/>
    <property type="project" value="UniProtKB-KW"/>
</dbReference>
<keyword evidence="6 10" id="KW-0784">Thiamine biosynthesis</keyword>
<sequence length="436" mass="49374">MIVISLPQTAMSLKPQIMSCLECAFSYGLQSDNIHIEVNRSEWITIKTLEREIKIVSDLFTSIQSNTKCDFKLNYHNDSNGPEEISHINIYIGVKSSSPEGIHYQDVWCQSMDDGGEGVTYSYMPINDKANQQHCAWFISLISLGFCFKDSLVVTRAALCDVSRETLAHEKNNMPDWPTNYLDFPKLIGNRRRLSEDSFEQYNHHCFPQIPKTSFSLYPVVDDILWIRKLLPLGIKIIQLRIKDGNKRDLEQQIIEAIELGREYNAMVFINDHWQLAIEHGAFGVHLGQEDIEQVDLDRLIASGIHLGISSHGYYEVLRAQSYQPSYVALGHIFATTTKEMPSQPQGLSKLKLYQNLIDSMELASTHEMSIPTVAIGGIDLGNVSDVMKCGVTCVAVVRALTLSESLEDDLEKFQSFSPIERQEQSSKIGDYDVIR</sequence>
<dbReference type="Proteomes" id="UP000002943">
    <property type="component" value="Unassembled WGS sequence"/>
</dbReference>
<evidence type="ECO:0000256" key="10">
    <source>
        <dbReference type="RuleBase" id="RU003826"/>
    </source>
</evidence>
<keyword evidence="4" id="KW-0479">Metal-binding</keyword>
<dbReference type="UniPathway" id="UPA00060">
    <property type="reaction ID" value="UER00141"/>
</dbReference>
<dbReference type="Gene3D" id="3.20.20.70">
    <property type="entry name" value="Aldolase class I"/>
    <property type="match status" value="1"/>
</dbReference>
<dbReference type="GO" id="GO:0005737">
    <property type="term" value="C:cytoplasm"/>
    <property type="evidence" value="ECO:0007669"/>
    <property type="project" value="TreeGrafter"/>
</dbReference>
<comment type="similarity">
    <text evidence="10">Belongs to the thiamine-phosphate synthase family.</text>
</comment>
<dbReference type="OrthoDB" id="9810880at2"/>
<dbReference type="PANTHER" id="PTHR20857">
    <property type="entry name" value="THIAMINE-PHOSPHATE PYROPHOSPHORYLASE"/>
    <property type="match status" value="1"/>
</dbReference>
<dbReference type="GO" id="GO:0009229">
    <property type="term" value="P:thiamine diphosphate biosynthetic process"/>
    <property type="evidence" value="ECO:0007669"/>
    <property type="project" value="UniProtKB-UniPathway"/>
</dbReference>
<protein>
    <recommendedName>
        <fullName evidence="10">Thiamine-phosphate synthase</fullName>
        <ecNumber evidence="10">2.5.1.3</ecNumber>
    </recommendedName>
    <alternativeName>
        <fullName evidence="10">Thiamine-phosphate pyrophosphorylase</fullName>
    </alternativeName>
</protein>
<dbReference type="GO" id="GO:0004789">
    <property type="term" value="F:thiamine-phosphate diphosphorylase activity"/>
    <property type="evidence" value="ECO:0007669"/>
    <property type="project" value="UniProtKB-EC"/>
</dbReference>
<comment type="caution">
    <text evidence="13">The sequence shown here is derived from an EMBL/GenBank/DDBJ whole genome shotgun (WGS) entry which is preliminary data.</text>
</comment>
<keyword evidence="14" id="KW-1185">Reference proteome</keyword>
<evidence type="ECO:0000256" key="3">
    <source>
        <dbReference type="ARBA" id="ARBA00022679"/>
    </source>
</evidence>
<name>E3BIB3_9VIBR</name>
<evidence type="ECO:0000256" key="4">
    <source>
        <dbReference type="ARBA" id="ARBA00022723"/>
    </source>
</evidence>
<evidence type="ECO:0000256" key="2">
    <source>
        <dbReference type="ARBA" id="ARBA00005165"/>
    </source>
</evidence>
<comment type="catalytic activity">
    <reaction evidence="8 10">
        <text>2-(2-carboxy-4-methylthiazol-5-yl)ethyl phosphate + 4-amino-2-methyl-5-(diphosphooxymethyl)pyrimidine + 2 H(+) = thiamine phosphate + CO2 + diphosphate</text>
        <dbReference type="Rhea" id="RHEA:47848"/>
        <dbReference type="ChEBI" id="CHEBI:15378"/>
        <dbReference type="ChEBI" id="CHEBI:16526"/>
        <dbReference type="ChEBI" id="CHEBI:33019"/>
        <dbReference type="ChEBI" id="CHEBI:37575"/>
        <dbReference type="ChEBI" id="CHEBI:57841"/>
        <dbReference type="ChEBI" id="CHEBI:62890"/>
        <dbReference type="EC" id="2.5.1.3"/>
    </reaction>
</comment>
<evidence type="ECO:0000256" key="6">
    <source>
        <dbReference type="ARBA" id="ARBA00022977"/>
    </source>
</evidence>
<organism evidence="13 14">
    <name type="scientific">Vibrio caribbeanicus ATCC BAA-2122</name>
    <dbReference type="NCBI Taxonomy" id="796620"/>
    <lineage>
        <taxon>Bacteria</taxon>
        <taxon>Pseudomonadati</taxon>
        <taxon>Pseudomonadota</taxon>
        <taxon>Gammaproteobacteria</taxon>
        <taxon>Vibrionales</taxon>
        <taxon>Vibrionaceae</taxon>
        <taxon>Vibrio</taxon>
    </lineage>
</organism>
<dbReference type="EC" id="2.5.1.3" evidence="10"/>
<dbReference type="GO" id="GO:0046872">
    <property type="term" value="F:metal ion binding"/>
    <property type="evidence" value="ECO:0007669"/>
    <property type="project" value="UniProtKB-KW"/>
</dbReference>
<evidence type="ECO:0000313" key="13">
    <source>
        <dbReference type="EMBL" id="EFP97241.1"/>
    </source>
</evidence>
<proteinExistence type="inferred from homology"/>
<dbReference type="RefSeq" id="WP_009600745.1">
    <property type="nucleotide sequence ID" value="NZ_AEIU01000061.1"/>
</dbReference>
<keyword evidence="3 10" id="KW-0808">Transferase</keyword>
<evidence type="ECO:0000259" key="12">
    <source>
        <dbReference type="Pfam" id="PF02581"/>
    </source>
</evidence>
<dbReference type="EMBL" id="AEIU01000061">
    <property type="protein sequence ID" value="EFP97241.1"/>
    <property type="molecule type" value="Genomic_DNA"/>
</dbReference>
<dbReference type="InterPro" id="IPR036206">
    <property type="entry name" value="ThiamineP_synth_sf"/>
</dbReference>
<comment type="catalytic activity">
    <reaction evidence="9 10">
        <text>2-[(2R,5Z)-2-carboxy-4-methylthiazol-5(2H)-ylidene]ethyl phosphate + 4-amino-2-methyl-5-(diphosphooxymethyl)pyrimidine + 2 H(+) = thiamine phosphate + CO2 + diphosphate</text>
        <dbReference type="Rhea" id="RHEA:47844"/>
        <dbReference type="ChEBI" id="CHEBI:15378"/>
        <dbReference type="ChEBI" id="CHEBI:16526"/>
        <dbReference type="ChEBI" id="CHEBI:33019"/>
        <dbReference type="ChEBI" id="CHEBI:37575"/>
        <dbReference type="ChEBI" id="CHEBI:57841"/>
        <dbReference type="ChEBI" id="CHEBI:62899"/>
        <dbReference type="EC" id="2.5.1.3"/>
    </reaction>
</comment>
<dbReference type="InterPro" id="IPR013785">
    <property type="entry name" value="Aldolase_TIM"/>
</dbReference>
<evidence type="ECO:0000313" key="14">
    <source>
        <dbReference type="Proteomes" id="UP000002943"/>
    </source>
</evidence>
<dbReference type="eggNOG" id="COG0352">
    <property type="taxonomic scope" value="Bacteria"/>
</dbReference>
<dbReference type="CDD" id="cd00564">
    <property type="entry name" value="TMP_TenI"/>
    <property type="match status" value="1"/>
</dbReference>
<evidence type="ECO:0000256" key="7">
    <source>
        <dbReference type="ARBA" id="ARBA00047334"/>
    </source>
</evidence>
<comment type="pathway">
    <text evidence="2 11">Cofactor biosynthesis; thiamine diphosphate biosynthesis; thiamine phosphate from 4-amino-2-methyl-5-diphosphomethylpyrimidine and 4-methyl-5-(2-phosphoethyl)-thiazole: step 1/1.</text>
</comment>
<dbReference type="InterPro" id="IPR034291">
    <property type="entry name" value="TMP_synthase"/>
</dbReference>
<dbReference type="FunFam" id="3.20.20.70:FF:000064">
    <property type="entry name" value="Thiamine-phosphate synthase"/>
    <property type="match status" value="1"/>
</dbReference>
<dbReference type="Pfam" id="PF02581">
    <property type="entry name" value="TMP-TENI"/>
    <property type="match status" value="1"/>
</dbReference>
<evidence type="ECO:0000256" key="5">
    <source>
        <dbReference type="ARBA" id="ARBA00022842"/>
    </source>
</evidence>
<reference evidence="13 14" key="1">
    <citation type="journal article" date="2012" name="Int. J. Syst. Evol. Microbiol.">
        <title>Vibrio caribbeanicus sp. nov., isolated from the marine sponge Scleritoderma cyanea.</title>
        <authorList>
            <person name="Hoffmann M."/>
            <person name="Monday S.R."/>
            <person name="Allard M.W."/>
            <person name="Strain E.A."/>
            <person name="Whittaker P."/>
            <person name="Naum M."/>
            <person name="McCarthy P.J."/>
            <person name="Lopez J.V."/>
            <person name="Fischer M."/>
            <person name="Brown E.W."/>
        </authorList>
    </citation>
    <scope>NUCLEOTIDE SEQUENCE [LARGE SCALE GENOMIC DNA]</scope>
    <source>
        <strain evidence="13 14">ATCC BAA-2122</strain>
    </source>
</reference>
<dbReference type="SUPFAM" id="SSF51391">
    <property type="entry name" value="Thiamin phosphate synthase"/>
    <property type="match status" value="1"/>
</dbReference>
<evidence type="ECO:0000256" key="9">
    <source>
        <dbReference type="ARBA" id="ARBA00047883"/>
    </source>
</evidence>
<evidence type="ECO:0000256" key="11">
    <source>
        <dbReference type="RuleBase" id="RU004253"/>
    </source>
</evidence>
<evidence type="ECO:0000256" key="8">
    <source>
        <dbReference type="ARBA" id="ARBA00047851"/>
    </source>
</evidence>
<dbReference type="NCBIfam" id="NF002904">
    <property type="entry name" value="PRK03512.1"/>
    <property type="match status" value="1"/>
</dbReference>
<evidence type="ECO:0000256" key="1">
    <source>
        <dbReference type="ARBA" id="ARBA00001946"/>
    </source>
</evidence>
<dbReference type="NCBIfam" id="TIGR00693">
    <property type="entry name" value="thiE"/>
    <property type="match status" value="1"/>
</dbReference>
<dbReference type="AlphaFoldDB" id="E3BIB3"/>
<accession>E3BIB3</accession>